<dbReference type="PANTHER" id="PTHR32246:SF17">
    <property type="entry name" value="BON1-ASSOCIATED PROTEIN 2"/>
    <property type="match status" value="1"/>
</dbReference>
<dbReference type="SUPFAM" id="SSF49562">
    <property type="entry name" value="C2 domain (Calcium/lipid-binding domain, CaLB)"/>
    <property type="match status" value="1"/>
</dbReference>
<dbReference type="Pfam" id="PF00168">
    <property type="entry name" value="C2"/>
    <property type="match status" value="1"/>
</dbReference>
<evidence type="ECO:0000259" key="1">
    <source>
        <dbReference type="SMART" id="SM00239"/>
    </source>
</evidence>
<dbReference type="InterPro" id="IPR035892">
    <property type="entry name" value="C2_domain_sf"/>
</dbReference>
<dbReference type="Proteomes" id="UP000594263">
    <property type="component" value="Unplaced"/>
</dbReference>
<evidence type="ECO:0000313" key="3">
    <source>
        <dbReference type="Proteomes" id="UP000594263"/>
    </source>
</evidence>
<dbReference type="PANTHER" id="PTHR32246">
    <property type="entry name" value="INGRESSION PROTEIN FIC1"/>
    <property type="match status" value="1"/>
</dbReference>
<protein>
    <recommendedName>
        <fullName evidence="1">C2 domain-containing protein</fullName>
    </recommendedName>
</protein>
<dbReference type="Gramene" id="Kaladp0015s0143.1.v1.1">
    <property type="protein sequence ID" value="Kaladp0015s0143.1.v1.1.CDS.1"/>
    <property type="gene ID" value="Kaladp0015s0143.v1.1"/>
</dbReference>
<proteinExistence type="predicted"/>
<keyword evidence="3" id="KW-1185">Reference proteome</keyword>
<feature type="domain" description="C2" evidence="1">
    <location>
        <begin position="5"/>
        <end position="103"/>
    </location>
</feature>
<dbReference type="InterPro" id="IPR000008">
    <property type="entry name" value="C2_dom"/>
</dbReference>
<evidence type="ECO:0000313" key="2">
    <source>
        <dbReference type="EnsemblPlants" id="Kaladp0015s0143.1.v1.1.CDS.1"/>
    </source>
</evidence>
<dbReference type="SMART" id="SM00239">
    <property type="entry name" value="C2"/>
    <property type="match status" value="1"/>
</dbReference>
<name>A0A7N0SZ81_KALFE</name>
<dbReference type="AlphaFoldDB" id="A0A7N0SZ81"/>
<reference evidence="2" key="1">
    <citation type="submission" date="2021-01" db="UniProtKB">
        <authorList>
            <consortium name="EnsemblPlants"/>
        </authorList>
    </citation>
    <scope>IDENTIFICATION</scope>
</reference>
<dbReference type="EnsemblPlants" id="Kaladp0015s0143.1.v1.1">
    <property type="protein sequence ID" value="Kaladp0015s0143.1.v1.1.CDS.1"/>
    <property type="gene ID" value="Kaladp0015s0143.v1.1"/>
</dbReference>
<dbReference type="OMA" id="RDYGACS"/>
<sequence length="172" mass="18767">MSIKVVEITLISCEGLTTPDNHRPLKKHARGVIRTPQSASVVRSTSLDRHGGAYPRWDERFTVEMPAWARWLDVEVWSGMERLIGTARVPASDFSGGIVPDGYLNFLSYRLREGNGEFNGIVNVSVRVVGRKLESRNGAGFGCALGVPGRVVTGIPVSNTNSPSKTTFKNVV</sequence>
<organism evidence="2 3">
    <name type="scientific">Kalanchoe fedtschenkoi</name>
    <name type="common">Lavender scallops</name>
    <name type="synonym">South American air plant</name>
    <dbReference type="NCBI Taxonomy" id="63787"/>
    <lineage>
        <taxon>Eukaryota</taxon>
        <taxon>Viridiplantae</taxon>
        <taxon>Streptophyta</taxon>
        <taxon>Embryophyta</taxon>
        <taxon>Tracheophyta</taxon>
        <taxon>Spermatophyta</taxon>
        <taxon>Magnoliopsida</taxon>
        <taxon>eudicotyledons</taxon>
        <taxon>Gunneridae</taxon>
        <taxon>Pentapetalae</taxon>
        <taxon>Saxifragales</taxon>
        <taxon>Crassulaceae</taxon>
        <taxon>Kalanchoe</taxon>
    </lineage>
</organism>
<accession>A0A7N0SZ81</accession>